<evidence type="ECO:0000313" key="3">
    <source>
        <dbReference type="Proteomes" id="UP001500013"/>
    </source>
</evidence>
<keyword evidence="3" id="KW-1185">Reference proteome</keyword>
<proteinExistence type="predicted"/>
<comment type="caution">
    <text evidence="2">The sequence shown here is derived from an EMBL/GenBank/DDBJ whole genome shotgun (WGS) entry which is preliminary data.</text>
</comment>
<dbReference type="Pfam" id="PF04321">
    <property type="entry name" value="RmlD_sub_bind"/>
    <property type="match status" value="1"/>
</dbReference>
<reference evidence="2 3" key="1">
    <citation type="journal article" date="2019" name="Int. J. Syst. Evol. Microbiol.">
        <title>The Global Catalogue of Microorganisms (GCM) 10K type strain sequencing project: providing services to taxonomists for standard genome sequencing and annotation.</title>
        <authorList>
            <consortium name="The Broad Institute Genomics Platform"/>
            <consortium name="The Broad Institute Genome Sequencing Center for Infectious Disease"/>
            <person name="Wu L."/>
            <person name="Ma J."/>
        </authorList>
    </citation>
    <scope>NUCLEOTIDE SEQUENCE [LARGE SCALE GENOMIC DNA]</scope>
    <source>
        <strain evidence="2 3">JCM 15628</strain>
    </source>
</reference>
<feature type="domain" description="RmlD-like substrate binding" evidence="1">
    <location>
        <begin position="1"/>
        <end position="171"/>
    </location>
</feature>
<dbReference type="PANTHER" id="PTHR12126">
    <property type="entry name" value="NADH-UBIQUINONE OXIDOREDUCTASE 39 KDA SUBUNIT-RELATED"/>
    <property type="match status" value="1"/>
</dbReference>
<gene>
    <name evidence="2" type="ORF">GCM10009817_05670</name>
</gene>
<dbReference type="EMBL" id="BAAAPU010000003">
    <property type="protein sequence ID" value="GAA1968578.1"/>
    <property type="molecule type" value="Genomic_DNA"/>
</dbReference>
<dbReference type="Gene3D" id="3.40.50.720">
    <property type="entry name" value="NAD(P)-binding Rossmann-like Domain"/>
    <property type="match status" value="1"/>
</dbReference>
<protein>
    <submittedName>
        <fullName evidence="2">NAD(P)H-binding protein</fullName>
    </submittedName>
</protein>
<dbReference type="InterPro" id="IPR036291">
    <property type="entry name" value="NAD(P)-bd_dom_sf"/>
</dbReference>
<organism evidence="2 3">
    <name type="scientific">Terrabacter lapilli</name>
    <dbReference type="NCBI Taxonomy" id="436231"/>
    <lineage>
        <taxon>Bacteria</taxon>
        <taxon>Bacillati</taxon>
        <taxon>Actinomycetota</taxon>
        <taxon>Actinomycetes</taxon>
        <taxon>Micrococcales</taxon>
        <taxon>Intrasporangiaceae</taxon>
        <taxon>Terrabacter</taxon>
    </lineage>
</organism>
<evidence type="ECO:0000313" key="2">
    <source>
        <dbReference type="EMBL" id="GAA1968578.1"/>
    </source>
</evidence>
<evidence type="ECO:0000259" key="1">
    <source>
        <dbReference type="Pfam" id="PF04321"/>
    </source>
</evidence>
<dbReference type="SUPFAM" id="SSF51735">
    <property type="entry name" value="NAD(P)-binding Rossmann-fold domains"/>
    <property type="match status" value="1"/>
</dbReference>
<dbReference type="PANTHER" id="PTHR12126:SF11">
    <property type="entry name" value="NADH DEHYDROGENASE [UBIQUINONE] 1 ALPHA SUBCOMPLEX SUBUNIT 9, MITOCHONDRIAL"/>
    <property type="match status" value="1"/>
</dbReference>
<dbReference type="RefSeq" id="WP_344058216.1">
    <property type="nucleotide sequence ID" value="NZ_BAAAPU010000003.1"/>
</dbReference>
<dbReference type="InterPro" id="IPR051207">
    <property type="entry name" value="ComplexI_NDUFA9_subunit"/>
</dbReference>
<dbReference type="Proteomes" id="UP001500013">
    <property type="component" value="Unassembled WGS sequence"/>
</dbReference>
<accession>A0ABN2RG42</accession>
<sequence length="254" mass="26593">MRIVVTGGAGDLGSRVVRRLEAGGHQAVSASRRSGVDLATGAGLDAALVGADAVVHCADDPSQQDTVTVYGTRRLADAAAARGVHLVHISIVGIDDHPMAYYRRKLRAEQGIADAGGPASVLRATQFHSLAAFFARSLTKGPVTFTVGDMAFQPVDTDFVAARLAELATGPRPAAYQRARDLAGPEVLPLVELARLVRAHRGASAPRALHVPPVGRLLRAFAESRNVPAPGTADLGGHTFAEWLATQPPRLTGR</sequence>
<dbReference type="InterPro" id="IPR029903">
    <property type="entry name" value="RmlD-like-bd"/>
</dbReference>
<name>A0ABN2RG42_9MICO</name>